<feature type="region of interest" description="Disordered" evidence="7">
    <location>
        <begin position="1404"/>
        <end position="1466"/>
    </location>
</feature>
<dbReference type="InterPro" id="IPR035994">
    <property type="entry name" value="Nucleoside_phosphorylase_sf"/>
</dbReference>
<reference evidence="10 11" key="1">
    <citation type="submission" date="2019-07" db="EMBL/GenBank/DDBJ databases">
        <title>Genomes of Cafeteria roenbergensis.</title>
        <authorList>
            <person name="Fischer M.G."/>
            <person name="Hackl T."/>
            <person name="Roman M."/>
        </authorList>
    </citation>
    <scope>NUCLEOTIDE SEQUENCE [LARGE SCALE GENOMIC DNA]</scope>
    <source>
        <strain evidence="10 11">E4-10P</strain>
    </source>
</reference>
<keyword evidence="8" id="KW-0472">Membrane</keyword>
<dbReference type="NCBIfam" id="NF006054">
    <property type="entry name" value="PRK08202.1"/>
    <property type="match status" value="1"/>
</dbReference>
<dbReference type="SUPFAM" id="SSF53167">
    <property type="entry name" value="Purine and uridine phosphorylases"/>
    <property type="match status" value="1"/>
</dbReference>
<evidence type="ECO:0000256" key="2">
    <source>
        <dbReference type="ARBA" id="ARBA00006751"/>
    </source>
</evidence>
<dbReference type="Gene3D" id="2.60.40.10">
    <property type="entry name" value="Immunoglobulins"/>
    <property type="match status" value="1"/>
</dbReference>
<dbReference type="NCBIfam" id="TIGR01697">
    <property type="entry name" value="PNPH-PUNA-XAPA"/>
    <property type="match status" value="1"/>
</dbReference>
<proteinExistence type="inferred from homology"/>
<evidence type="ECO:0000256" key="8">
    <source>
        <dbReference type="SAM" id="Phobius"/>
    </source>
</evidence>
<dbReference type="InterPro" id="IPR013783">
    <property type="entry name" value="Ig-like_fold"/>
</dbReference>
<dbReference type="GO" id="GO:0004731">
    <property type="term" value="F:purine-nucleoside phosphorylase activity"/>
    <property type="evidence" value="ECO:0007669"/>
    <property type="project" value="UniProtKB-EC"/>
</dbReference>
<dbReference type="InterPro" id="IPR011268">
    <property type="entry name" value="Purine_phosphorylase"/>
</dbReference>
<keyword evidence="4" id="KW-0328">Glycosyltransferase</keyword>
<comment type="pathway">
    <text evidence="1">Purine metabolism; purine nucleoside salvage.</text>
</comment>
<sequence length="1934" mass="192915">MPDDRSSIVLGNVSGPGVSRSRLAVEAGTTWVFAGQPLAEAPLGTARWTSDVALASSGAQTAVSCLEQPFLSLALTVNFNLLRLVARDGLRLAPGAAIRADGAGFAGGERDASCFEGDDAGEGGMHGGGPAGQTCGDYEWPVLAGAGGSGGASGGSGGGSLLIQCNFTASSSVDLAGLVTVDGAPGRAAAVAGEVAGGGGAAGSLLVVASRLSGTGVISASGGDAVPAGSGWASNGGSGGRISFLGGTSTFEGTFVSVAGSGPPDQLAAAGTAFTCTGPSCASPSAVSPVPPTRTVLVDARGKLSSGVTEIGGRGLSIELLTRLEILGHATISIKPGGHSPDSELSLLQVEQVSGDGSGSLRLQAGTSVVVTGGAASWSSSNTETHAIVRDSAEVATYSVQRVVTTQAELKGLRIAVDVGAQVVLPPSIAVCNATVEAAGSVIGPRTIKYCDADGDDVGPLPVTGCTNSSAENFNPAATVSNSSLCAFDRIPGCTNQLALNFSPLAEVNDGSCTFSDSFASGCAYDAALNFLPGSLDDGSCKFPDYIGLEQRFNRLNSSCADERTTLLLQNQMLLQLLEGAGSGNASCGSVASADLLAQFKALDDALQAMRADRDEALDASMLLDFQLRDARRDLALAIQLAATRATRIVGLESRTAELETALDDARSQFSFLVDESAVLQAGAPFVSSVSPASGASGVGSSVRLSGGNFASSPSASFRVVVADAASRVRLAGSMAAACSPPADSFIDCGVPSHPRGSVVLVLEYSVSGSSAGPWERAQAYFASTGAFRITGRSGFATGIKLLQAPASLVRGELLQPAPRAVLVDDFGQAVESDSSTIVRIAAFSGERGSEVATLQPVAGPPASGSAMPSLSVAARSGVVQFDGLGVAATSLAVGRQLRLVISAETGDERSVLGTSTDFVRGYAGTAGLGGRLSLSGCGVVDARGLCCEPPLWLDSCGICSSAAAVSARACGIRIELPVRVRATGTNAAGLPSESVLAQLRAGVGAVAGFAEAATARAVVMPPLSSGGAALVGSSGASGFSADGPFVTGARMVASAVVPPPSGGWPPSGPGSRTSVEARLRSATQDSADPLLGAASGPVSSQGGALEMDSARGSVVLEGTIVCAAPCPPPGDWAAGSDCPLCAPDPEGVTSNASLLQAAWAEAVEPEAMDSGKGVCNASADAAALPVAVFGDESATESALAAAHTVVLLSTVGLALLQGVIDSSRAVWGAPPLHSGPGSAIASTLPSLAVVGMGVLDVADHGQFAVMLSQLHLTAPPVLRRSGELLVSSTGLIPGVWGVLRPSPPSDMVWGPPNASSHSNASVAQSESGLPGGGEAAWWLAFPEDPVGDSSVPSSVRALASPLGARPEDLLELGAVSLAAAEAAIALAFGFLIVTSCFITRPGSRAGSGASKPTPSSETSVVTPLRAGSVKAKAGGKRGSLLPTKPGGAEEPKPAEPRSTAARRPRIHGPTALANRLAVAMAAVASIYFSSLTLAGMFEVGAMLAKQVLLLTLLLATTPASSGAAHAVKTVVVVGRAVVLAMALAFVPPYGLPDLEAMRLVGILMVAVQLALALLVLALVACLAYIRSQVSEKPEVAIICGSGLGGLADVIESPVSLDYKDIPHFHASSVPGHAGKLVFGTLGGKQVVAMKGRFHFYEGYPASTVAFPVRVFAALGAKALMVTNAAGGISAHLNVGDVMIIRDHIYVPGLAGNHSLVGKNEPAFGSRFVPSQGTMRADFAEHAFKCATDAGLTVHQGIYACVSGPTFESPAEARALRAMGADVVGMSTAPEVVVAAHSGLPVLAMSLVTNKVALAPAFGASKASALPTDAEGLPSHDEVLEAVEGSEVRLKSFAVEFVRTVDLSAVKAPAASTVDWASIDAEAPGAPAVSAPACCSGLGCLSPEGMLVAAAAVGAIAGAVAAFATVRCCPAATK</sequence>
<dbReference type="GO" id="GO:0005737">
    <property type="term" value="C:cytoplasm"/>
    <property type="evidence" value="ECO:0007669"/>
    <property type="project" value="TreeGrafter"/>
</dbReference>
<feature type="transmembrane region" description="Helical" evidence="8">
    <location>
        <begin position="1528"/>
        <end position="1548"/>
    </location>
</feature>
<evidence type="ECO:0000256" key="7">
    <source>
        <dbReference type="SAM" id="MobiDB-lite"/>
    </source>
</evidence>
<evidence type="ECO:0000256" key="4">
    <source>
        <dbReference type="ARBA" id="ARBA00022676"/>
    </source>
</evidence>
<accession>A0A5A8E5Q0</accession>
<feature type="region of interest" description="Disordered" evidence="7">
    <location>
        <begin position="1311"/>
        <end position="1330"/>
    </location>
</feature>
<dbReference type="CDD" id="cd09009">
    <property type="entry name" value="PNP-EcPNPII_like"/>
    <property type="match status" value="1"/>
</dbReference>
<dbReference type="UniPathway" id="UPA00606"/>
<evidence type="ECO:0000256" key="5">
    <source>
        <dbReference type="ARBA" id="ARBA00022679"/>
    </source>
</evidence>
<keyword evidence="8" id="KW-0812">Transmembrane</keyword>
<name>A0A5A8E5Q0_CAFRO</name>
<comment type="caution">
    <text evidence="10">The sequence shown here is derived from an EMBL/GenBank/DDBJ whole genome shotgun (WGS) entry which is preliminary data.</text>
</comment>
<evidence type="ECO:0000313" key="10">
    <source>
        <dbReference type="EMBL" id="KAA0171390.1"/>
    </source>
</evidence>
<feature type="region of interest" description="Disordered" evidence="7">
    <location>
        <begin position="1058"/>
        <end position="1106"/>
    </location>
</feature>
<feature type="transmembrane region" description="Helical" evidence="8">
    <location>
        <begin position="1473"/>
        <end position="1491"/>
    </location>
</feature>
<evidence type="ECO:0000313" key="11">
    <source>
        <dbReference type="Proteomes" id="UP000322899"/>
    </source>
</evidence>
<feature type="transmembrane region" description="Helical" evidence="8">
    <location>
        <begin position="1375"/>
        <end position="1399"/>
    </location>
</feature>
<keyword evidence="8" id="KW-1133">Transmembrane helix</keyword>
<feature type="compositionally biased region" description="Pro residues" evidence="7">
    <location>
        <begin position="1058"/>
        <end position="1069"/>
    </location>
</feature>
<protein>
    <recommendedName>
        <fullName evidence="3">purine-nucleoside phosphorylase</fullName>
        <ecNumber evidence="3">2.4.2.1</ecNumber>
    </recommendedName>
    <alternativeName>
        <fullName evidence="6">Inosine-guanosine phosphorylase</fullName>
    </alternativeName>
</protein>
<dbReference type="Pfam" id="PF01048">
    <property type="entry name" value="PNP_UDP_1"/>
    <property type="match status" value="1"/>
</dbReference>
<feature type="transmembrane region" description="Helical" evidence="8">
    <location>
        <begin position="1560"/>
        <end position="1586"/>
    </location>
</feature>
<dbReference type="EC" id="2.4.2.1" evidence="3"/>
<gene>
    <name evidence="10" type="ORF">FNF27_06300</name>
</gene>
<dbReference type="Proteomes" id="UP000322899">
    <property type="component" value="Unassembled WGS sequence"/>
</dbReference>
<dbReference type="PANTHER" id="PTHR11904">
    <property type="entry name" value="METHYLTHIOADENOSINE/PURINE NUCLEOSIDE PHOSPHORYLASE"/>
    <property type="match status" value="1"/>
</dbReference>
<dbReference type="Gene3D" id="3.40.50.1580">
    <property type="entry name" value="Nucleoside phosphorylase domain"/>
    <property type="match status" value="1"/>
</dbReference>
<evidence type="ECO:0000256" key="1">
    <source>
        <dbReference type="ARBA" id="ARBA00005058"/>
    </source>
</evidence>
<evidence type="ECO:0000256" key="6">
    <source>
        <dbReference type="ARBA" id="ARBA00031036"/>
    </source>
</evidence>
<dbReference type="OrthoDB" id="10261782at2759"/>
<dbReference type="InterPro" id="IPR000845">
    <property type="entry name" value="Nucleoside_phosphorylase_d"/>
</dbReference>
<dbReference type="EMBL" id="VLTO01000054">
    <property type="protein sequence ID" value="KAA0171390.1"/>
    <property type="molecule type" value="Genomic_DNA"/>
</dbReference>
<keyword evidence="5" id="KW-0808">Transferase</keyword>
<evidence type="ECO:0000256" key="3">
    <source>
        <dbReference type="ARBA" id="ARBA00011886"/>
    </source>
</evidence>
<dbReference type="GO" id="GO:0009116">
    <property type="term" value="P:nucleoside metabolic process"/>
    <property type="evidence" value="ECO:0007669"/>
    <property type="project" value="InterPro"/>
</dbReference>
<feature type="domain" description="Nucleoside phosphorylase" evidence="9">
    <location>
        <begin position="1596"/>
        <end position="1858"/>
    </location>
</feature>
<evidence type="ECO:0000259" key="9">
    <source>
        <dbReference type="Pfam" id="PF01048"/>
    </source>
</evidence>
<dbReference type="PANTHER" id="PTHR11904:SF9">
    <property type="entry name" value="PURINE NUCLEOSIDE PHOSPHORYLASE-RELATED"/>
    <property type="match status" value="1"/>
</dbReference>
<feature type="compositionally biased region" description="Polar residues" evidence="7">
    <location>
        <begin position="1314"/>
        <end position="1328"/>
    </location>
</feature>
<feature type="compositionally biased region" description="Polar residues" evidence="7">
    <location>
        <begin position="1411"/>
        <end position="1422"/>
    </location>
</feature>
<organism evidence="10 11">
    <name type="scientific">Cafeteria roenbergensis</name>
    <name type="common">Marine flagellate</name>
    <dbReference type="NCBI Taxonomy" id="33653"/>
    <lineage>
        <taxon>Eukaryota</taxon>
        <taxon>Sar</taxon>
        <taxon>Stramenopiles</taxon>
        <taxon>Bigyra</taxon>
        <taxon>Opalozoa</taxon>
        <taxon>Bicosoecida</taxon>
        <taxon>Cafeteriaceae</taxon>
        <taxon>Cafeteria</taxon>
    </lineage>
</organism>
<comment type="similarity">
    <text evidence="2">Belongs to the PNP/MTAP phosphorylase family.</text>
</comment>